<dbReference type="PANTHER" id="PTHR33376:SF5">
    <property type="entry name" value="EXTRACYTOPLASMIC SOLUTE RECEPTOR PROTEIN"/>
    <property type="match status" value="1"/>
</dbReference>
<dbReference type="NCBIfam" id="NF037995">
    <property type="entry name" value="TRAP_S1"/>
    <property type="match status" value="1"/>
</dbReference>
<gene>
    <name evidence="3" type="ORF">KL86APRO_30085</name>
</gene>
<dbReference type="InterPro" id="IPR038404">
    <property type="entry name" value="TRAP_DctP_sf"/>
</dbReference>
<reference evidence="3" key="1">
    <citation type="submission" date="2016-04" db="EMBL/GenBank/DDBJ databases">
        <authorList>
            <person name="Evans L.H."/>
            <person name="Alamgir A."/>
            <person name="Owens N."/>
            <person name="Weber N.D."/>
            <person name="Virtaneva K."/>
            <person name="Barbian K."/>
            <person name="Babar A."/>
            <person name="Rosenke K."/>
        </authorList>
    </citation>
    <scope>NUCLEOTIDE SEQUENCE</scope>
    <source>
        <strain evidence="3">86</strain>
    </source>
</reference>
<dbReference type="InterPro" id="IPR018389">
    <property type="entry name" value="DctP_fam"/>
</dbReference>
<evidence type="ECO:0000256" key="2">
    <source>
        <dbReference type="SAM" id="SignalP"/>
    </source>
</evidence>
<protein>
    <submittedName>
        <fullName evidence="3">TRAP dicarboxylate transporter-DctP subunit</fullName>
    </submittedName>
</protein>
<feature type="signal peptide" evidence="2">
    <location>
        <begin position="1"/>
        <end position="21"/>
    </location>
</feature>
<accession>A0A212KLD9</accession>
<dbReference type="AlphaFoldDB" id="A0A212KLD9"/>
<name>A0A212KLD9_9PROT</name>
<feature type="chain" id="PRO_5012374668" evidence="2">
    <location>
        <begin position="22"/>
        <end position="335"/>
    </location>
</feature>
<dbReference type="Gene3D" id="3.40.190.170">
    <property type="entry name" value="Bacterial extracellular solute-binding protein, family 7"/>
    <property type="match status" value="1"/>
</dbReference>
<dbReference type="GO" id="GO:0055085">
    <property type="term" value="P:transmembrane transport"/>
    <property type="evidence" value="ECO:0007669"/>
    <property type="project" value="InterPro"/>
</dbReference>
<dbReference type="EMBL" id="FLUO01000003">
    <property type="protein sequence ID" value="SBW12546.1"/>
    <property type="molecule type" value="Genomic_DNA"/>
</dbReference>
<organism evidence="3">
    <name type="scientific">uncultured Alphaproteobacteria bacterium</name>
    <dbReference type="NCBI Taxonomy" id="91750"/>
    <lineage>
        <taxon>Bacteria</taxon>
        <taxon>Pseudomonadati</taxon>
        <taxon>Pseudomonadota</taxon>
        <taxon>Alphaproteobacteria</taxon>
        <taxon>environmental samples</taxon>
    </lineage>
</organism>
<evidence type="ECO:0000313" key="3">
    <source>
        <dbReference type="EMBL" id="SBW12546.1"/>
    </source>
</evidence>
<dbReference type="Pfam" id="PF03480">
    <property type="entry name" value="DctP"/>
    <property type="match status" value="1"/>
</dbReference>
<dbReference type="PANTHER" id="PTHR33376">
    <property type="match status" value="1"/>
</dbReference>
<evidence type="ECO:0000256" key="1">
    <source>
        <dbReference type="ARBA" id="ARBA00022729"/>
    </source>
</evidence>
<sequence length="335" mass="36564">MRKLFAIGALTVFAAMAPAEAKPITFTFESSNFSGEQVFEVQKKWCEGVTAASNGRFAIELLPLDAAVQASGLLRATGNGIIQGAIATTAHYAGEDPGFGLIGDTISAWSSDEDILKFYYEADGMKVVDGVLKDWGVKLVGVSVTGSESFVSKKPLRTIDDFKGVKLRAPSGPVTKLFASFGATPVNLPGSEVYTSLDKGVIDAADFSNFANNQKQGVNDIAKFPIYPGFHSSPTVHMIMNLKTWQQLSPEDQKFFVSYAKELSLESLLSAHYQDRLAVREAVKKGVTPVSWKEDDLLKVRQHAQVIWKEIADNSEIGKVYYDALIKYLQSQGQM</sequence>
<proteinExistence type="predicted"/>
<keyword evidence="1 2" id="KW-0732">Signal</keyword>